<comment type="caution">
    <text evidence="3">The sequence shown here is derived from an EMBL/GenBank/DDBJ whole genome shotgun (WGS) entry which is preliminary data.</text>
</comment>
<proteinExistence type="predicted"/>
<evidence type="ECO:0000313" key="4">
    <source>
        <dbReference type="Proteomes" id="UP000466024"/>
    </source>
</evidence>
<organism evidence="3 4">
    <name type="scientific">Salinicola corii</name>
    <dbReference type="NCBI Taxonomy" id="2606937"/>
    <lineage>
        <taxon>Bacteria</taxon>
        <taxon>Pseudomonadati</taxon>
        <taxon>Pseudomonadota</taxon>
        <taxon>Gammaproteobacteria</taxon>
        <taxon>Oceanospirillales</taxon>
        <taxon>Halomonadaceae</taxon>
        <taxon>Salinicola</taxon>
    </lineage>
</organism>
<dbReference type="NCBIfam" id="TIGR01891">
    <property type="entry name" value="amidohydrolases"/>
    <property type="match status" value="1"/>
</dbReference>
<dbReference type="GO" id="GO:0005737">
    <property type="term" value="C:cytoplasm"/>
    <property type="evidence" value="ECO:0007669"/>
    <property type="project" value="TreeGrafter"/>
</dbReference>
<accession>A0A640WDN2</accession>
<evidence type="ECO:0000313" key="3">
    <source>
        <dbReference type="EMBL" id="KAA0017641.1"/>
    </source>
</evidence>
<name>A0A640WDN2_9GAMM</name>
<dbReference type="SUPFAM" id="SSF55031">
    <property type="entry name" value="Bacterial exopeptidase dimerisation domain"/>
    <property type="match status" value="1"/>
</dbReference>
<evidence type="ECO:0000256" key="1">
    <source>
        <dbReference type="ARBA" id="ARBA00022801"/>
    </source>
</evidence>
<dbReference type="GO" id="GO:0046657">
    <property type="term" value="P:folic acid catabolic process"/>
    <property type="evidence" value="ECO:0007669"/>
    <property type="project" value="TreeGrafter"/>
</dbReference>
<dbReference type="InterPro" id="IPR036264">
    <property type="entry name" value="Bact_exopeptidase_dim_dom"/>
</dbReference>
<dbReference type="GO" id="GO:0071713">
    <property type="term" value="F:para-aminobenzoyl-glutamate hydrolase activity"/>
    <property type="evidence" value="ECO:0007669"/>
    <property type="project" value="TreeGrafter"/>
</dbReference>
<sequence length="488" mass="52688">MATDATTRRIDALIEGKRERFIDYANQVWEYAETRFEESRSVSALSDALEAEGFQVERGIAGIDTAFVASYGTGKPVIALLGEYDALAGLSQRGEASEAEPLIPGGNGHGCGHNLLGVAALAGAVGVRDYLEERRSKQGLAGTIRFYGCPGEEGGSGKTFMVREGVFDDVDAALTWHPQAFNAIFSTPTLANIQAYFRFKGTSAHAANSPHLGRSALDAVELMNVGANYLREHIVPDARFHYSITRAGGASPNVVQADAEVLYLMRARRMSDVQAIFERIRKIAEGAALMTGTRVEMTFDKACSGYRPNRTLERLMQSQFEAFGPPRHNAEEKAYGERIKATVSDDDLRTTYANIIAAGGEAAEAYVEELADQALVDNLAPYSASETLMYGSTDVGDVSWVVPTAQCYVNCFALGTPLHTWQVVAQGRSSLGHKGMLQAAKIMAGTAVALMQDPATLAEARAELNRATQREPYRCPIPDDVTPSPLKG</sequence>
<dbReference type="InterPro" id="IPR017145">
    <property type="entry name" value="Aminobenzoyl-glu_utiliz_pB"/>
</dbReference>
<dbReference type="InterPro" id="IPR002933">
    <property type="entry name" value="Peptidase_M20"/>
</dbReference>
<dbReference type="SUPFAM" id="SSF53187">
    <property type="entry name" value="Zn-dependent exopeptidases"/>
    <property type="match status" value="1"/>
</dbReference>
<keyword evidence="4" id="KW-1185">Reference proteome</keyword>
<dbReference type="GO" id="GO:0016805">
    <property type="term" value="F:dipeptidase activity"/>
    <property type="evidence" value="ECO:0007669"/>
    <property type="project" value="TreeGrafter"/>
</dbReference>
<dbReference type="InterPro" id="IPR017439">
    <property type="entry name" value="Amidohydrolase"/>
</dbReference>
<dbReference type="Gene3D" id="3.40.630.10">
    <property type="entry name" value="Zn peptidases"/>
    <property type="match status" value="2"/>
</dbReference>
<dbReference type="InterPro" id="IPR052030">
    <property type="entry name" value="Peptidase_M20/M20A_hydrolases"/>
</dbReference>
<dbReference type="Pfam" id="PF01546">
    <property type="entry name" value="Peptidase_M20"/>
    <property type="match status" value="1"/>
</dbReference>
<dbReference type="PANTHER" id="PTHR30575:SF0">
    <property type="entry name" value="XAA-ARG DIPEPTIDASE"/>
    <property type="match status" value="1"/>
</dbReference>
<dbReference type="AlphaFoldDB" id="A0A640WDN2"/>
<evidence type="ECO:0000256" key="2">
    <source>
        <dbReference type="SAM" id="MobiDB-lite"/>
    </source>
</evidence>
<gene>
    <name evidence="3" type="ORF">F0A16_13710</name>
</gene>
<dbReference type="CDD" id="cd05673">
    <property type="entry name" value="M20_Acy1L2_AbgB"/>
    <property type="match status" value="1"/>
</dbReference>
<dbReference type="PANTHER" id="PTHR30575">
    <property type="entry name" value="PEPTIDASE M20"/>
    <property type="match status" value="1"/>
</dbReference>
<keyword evidence="1 3" id="KW-0378">Hydrolase</keyword>
<feature type="region of interest" description="Disordered" evidence="2">
    <location>
        <begin position="469"/>
        <end position="488"/>
    </location>
</feature>
<dbReference type="Proteomes" id="UP000466024">
    <property type="component" value="Unassembled WGS sequence"/>
</dbReference>
<dbReference type="FunFam" id="3.30.70.360:FF:000004">
    <property type="entry name" value="Peptidase M20 domain-containing protein 2"/>
    <property type="match status" value="1"/>
</dbReference>
<protein>
    <submittedName>
        <fullName evidence="3">Amidohydrolase</fullName>
    </submittedName>
</protein>
<reference evidence="3 4" key="1">
    <citation type="submission" date="2019-08" db="EMBL/GenBank/DDBJ databases">
        <title>Bioinformatics analysis of the strain L3 and L5.</title>
        <authorList>
            <person name="Li X."/>
        </authorList>
    </citation>
    <scope>NUCLEOTIDE SEQUENCE [LARGE SCALE GENOMIC DNA]</scope>
    <source>
        <strain evidence="3 4">L3</strain>
    </source>
</reference>
<dbReference type="PIRSF" id="PIRSF037227">
    <property type="entry name" value="Aminobenzoyl-glu_utiliz_pB"/>
    <property type="match status" value="1"/>
</dbReference>
<dbReference type="EMBL" id="VTPX01000007">
    <property type="protein sequence ID" value="KAA0017641.1"/>
    <property type="molecule type" value="Genomic_DNA"/>
</dbReference>